<dbReference type="SUPFAM" id="SSF50494">
    <property type="entry name" value="Trypsin-like serine proteases"/>
    <property type="match status" value="1"/>
</dbReference>
<keyword evidence="2" id="KW-0067">ATP-binding</keyword>
<keyword evidence="2" id="KW-0547">Nucleotide-binding</keyword>
<dbReference type="Gene3D" id="2.40.10.120">
    <property type="match status" value="1"/>
</dbReference>
<dbReference type="Gene3D" id="3.40.50.300">
    <property type="entry name" value="P-loop containing nucleotide triphosphate hydrolases"/>
    <property type="match status" value="2"/>
</dbReference>
<reference evidence="4" key="1">
    <citation type="submission" date="2014-06" db="EMBL/GenBank/DDBJ databases">
        <title>Virus like sequences in whitefly genome.</title>
        <authorList>
            <person name="Kumar J."/>
            <person name="Upadhyay S.K."/>
        </authorList>
    </citation>
    <scope>NUCLEOTIDE SEQUENCE</scope>
    <source>
        <strain evidence="4">LKO16</strain>
    </source>
</reference>
<dbReference type="InterPro" id="IPR011492">
    <property type="entry name" value="Flavi_DEAD"/>
</dbReference>
<dbReference type="PANTHER" id="PTHR18934:SF119">
    <property type="entry name" value="ATP-DEPENDENT RNA HELICASE A"/>
    <property type="match status" value="1"/>
</dbReference>
<dbReference type="InterPro" id="IPR009003">
    <property type="entry name" value="Peptidase_S1_PA"/>
</dbReference>
<evidence type="ECO:0000313" key="4">
    <source>
        <dbReference type="EMBL" id="AKC57281.1"/>
    </source>
</evidence>
<keyword evidence="2" id="KW-0347">Helicase</keyword>
<dbReference type="Pfam" id="PF00271">
    <property type="entry name" value="Helicase_C"/>
    <property type="match status" value="1"/>
</dbReference>
<keyword evidence="1" id="KW-0378">Hydrolase</keyword>
<organism evidence="4">
    <name type="scientific">Bemisia tabaci</name>
    <name type="common">Sweetpotato whitefly</name>
    <name type="synonym">Aleurodes tabaci</name>
    <dbReference type="NCBI Taxonomy" id="7038"/>
    <lineage>
        <taxon>Eukaryota</taxon>
        <taxon>Metazoa</taxon>
        <taxon>Ecdysozoa</taxon>
        <taxon>Arthropoda</taxon>
        <taxon>Hexapoda</taxon>
        <taxon>Insecta</taxon>
        <taxon>Pterygota</taxon>
        <taxon>Neoptera</taxon>
        <taxon>Paraneoptera</taxon>
        <taxon>Hemiptera</taxon>
        <taxon>Sternorrhyncha</taxon>
        <taxon>Aleyrodoidea</taxon>
        <taxon>Aleyrodidae</taxon>
        <taxon>Aleyrodinae</taxon>
        <taxon>Bemisia</taxon>
    </lineage>
</organism>
<dbReference type="GO" id="GO:0004386">
    <property type="term" value="F:helicase activity"/>
    <property type="evidence" value="ECO:0007669"/>
    <property type="project" value="UniProtKB-KW"/>
</dbReference>
<protein>
    <submittedName>
        <fullName evidence="4">Polyprotein</fullName>
    </submittedName>
</protein>
<evidence type="ECO:0000256" key="1">
    <source>
        <dbReference type="ARBA" id="ARBA00022801"/>
    </source>
</evidence>
<evidence type="ECO:0000259" key="3">
    <source>
        <dbReference type="PROSITE" id="PS51192"/>
    </source>
</evidence>
<dbReference type="AlphaFoldDB" id="A0A0H3VJ70"/>
<feature type="domain" description="Helicase ATP-binding" evidence="3">
    <location>
        <begin position="162"/>
        <end position="323"/>
    </location>
</feature>
<dbReference type="GO" id="GO:0003723">
    <property type="term" value="F:RNA binding"/>
    <property type="evidence" value="ECO:0007669"/>
    <property type="project" value="TreeGrafter"/>
</dbReference>
<proteinExistence type="predicted"/>
<evidence type="ECO:0000256" key="2">
    <source>
        <dbReference type="ARBA" id="ARBA00022806"/>
    </source>
</evidence>
<dbReference type="InterPro" id="IPR014001">
    <property type="entry name" value="Helicase_ATP-bd"/>
</dbReference>
<dbReference type="GO" id="GO:0005524">
    <property type="term" value="F:ATP binding"/>
    <property type="evidence" value="ECO:0007669"/>
    <property type="project" value="InterPro"/>
</dbReference>
<dbReference type="InterPro" id="IPR001650">
    <property type="entry name" value="Helicase_C-like"/>
</dbReference>
<accession>A0A0H3VJ70</accession>
<dbReference type="EMBL" id="KJ994270">
    <property type="protein sequence ID" value="AKC57281.1"/>
    <property type="molecule type" value="Genomic_DNA"/>
</dbReference>
<dbReference type="PROSITE" id="PS51192">
    <property type="entry name" value="HELICASE_ATP_BIND_1"/>
    <property type="match status" value="1"/>
</dbReference>
<name>A0A0H3VJ70_BEMTA</name>
<sequence>VRDGIYMVRTYWLGIPLSKGVGVATSGVLYIPYHVVTSMPVWIDNRCLLPSYVDVKRDLVTFGGTPSLVAPLDQEELVVSLERDDGRFCYRTVANVDEFGFTFVGKSSPGESGSPVYVLRGEKPTLVGFCGRWIHHDGVIVDYNLFTSVLRVRMELGDDADKFIEGTDEVIRVCKHPGYGKTRRIIPELIATHSTQVKNPKVIITGPTVVVCEELHKSLLANCALDVGLCVRDRKRYRVKRAPVQVMAHATLWRMIETDAFEVRNPTMLIIDEAHADMESTKVLLKYGEQLAKSGGKVVLLSATFSNDLYDDGSNYDIKDVDRVDDYVSNGITVLLEDLTHHVNLDQKVLVFCPGVMGSEGVNALRDKVKALHPEKRVLTLHRDVMAHRWNSLKTSNYDVILATNIAEMGMNIDVDVVLDLCKRF</sequence>
<dbReference type="InterPro" id="IPR027417">
    <property type="entry name" value="P-loop_NTPase"/>
</dbReference>
<feature type="non-terminal residue" evidence="4">
    <location>
        <position position="1"/>
    </location>
</feature>
<feature type="non-terminal residue" evidence="4">
    <location>
        <position position="425"/>
    </location>
</feature>
<dbReference type="Pfam" id="PF07652">
    <property type="entry name" value="Flavi_DEAD"/>
    <property type="match status" value="1"/>
</dbReference>
<dbReference type="GO" id="GO:0016787">
    <property type="term" value="F:hydrolase activity"/>
    <property type="evidence" value="ECO:0007669"/>
    <property type="project" value="UniProtKB-KW"/>
</dbReference>
<dbReference type="PANTHER" id="PTHR18934">
    <property type="entry name" value="ATP-DEPENDENT RNA HELICASE"/>
    <property type="match status" value="1"/>
</dbReference>
<dbReference type="SMART" id="SM00487">
    <property type="entry name" value="DEXDc"/>
    <property type="match status" value="1"/>
</dbReference>
<dbReference type="SUPFAM" id="SSF52540">
    <property type="entry name" value="P-loop containing nucleoside triphosphate hydrolases"/>
    <property type="match status" value="1"/>
</dbReference>